<keyword evidence="4 5" id="KW-0720">Serine protease</keyword>
<keyword evidence="3 5" id="KW-0378">Hydrolase</keyword>
<dbReference type="CDD" id="cd00306">
    <property type="entry name" value="Peptidases_S8_S53"/>
    <property type="match status" value="1"/>
</dbReference>
<dbReference type="GO" id="GO:0005615">
    <property type="term" value="C:extracellular space"/>
    <property type="evidence" value="ECO:0007669"/>
    <property type="project" value="TreeGrafter"/>
</dbReference>
<dbReference type="Gene3D" id="3.40.50.200">
    <property type="entry name" value="Peptidase S8/S53 domain"/>
    <property type="match status" value="1"/>
</dbReference>
<dbReference type="InterPro" id="IPR035986">
    <property type="entry name" value="PKD_dom_sf"/>
</dbReference>
<dbReference type="SUPFAM" id="SSF52743">
    <property type="entry name" value="Subtilisin-like"/>
    <property type="match status" value="1"/>
</dbReference>
<evidence type="ECO:0000259" key="7">
    <source>
        <dbReference type="SMART" id="SM00089"/>
    </source>
</evidence>
<evidence type="ECO:0000256" key="3">
    <source>
        <dbReference type="ARBA" id="ARBA00022801"/>
    </source>
</evidence>
<dbReference type="PROSITE" id="PS00138">
    <property type="entry name" value="SUBTILASE_SER"/>
    <property type="match status" value="1"/>
</dbReference>
<sequence length="844" mass="88781">MKHLWKLALVSVLVLIAACNGQRPNGTAQIVVDNTLTPTQATVPGPDGPRPVARMVGESGIAMDFVLGELIISTDDPAKLNAFLSRWGGQVLSETEKVGDAPKTYQVRLNPSGAQVEAILQRLNQSLPDLKGRFSTSSPEAAQLLAVALSEANQEKMTVTPNFVVLPAAIADGITTEAPTRSSLSPADIPYTPNAFNWTYMNRGSAQDIGVGEAWRLLERAGRLSNRVRIMILDGGFALNNDFPATRQVVGSWNEPSLLQCSGGNSCPWHGTHVTTAAMGRPDNGFGVAGPAGPVGELLAVPFQGDFIGIISTLERIITATLFGNPKIINMSFGFELDLGWDIAVKVACLGLCPSPSEVMDGFAVAVSATGKLLFAAAGNEGKDVDNGGGIEGSTHIPCELRSVICVGGMAHDSTARDLGSNFGTKRDDNSVDIYGPYWVWAGPDPESPANEARLRAGTSYSSPFVAGVAALVWAANPSLSASQVWAILRDTAHVGGVGVGGFERRVNAFAAVSRALEVGSSGPSVALSAASTADLNREWSITANVTDFAGNNCPPVFCPLTFDPAPTRTVGNTAYYRFNTAASRTIRVTTRDLLGREGSATREVTVINTAPVVRIDAPSNGDSFYQGQTVNLVGTATDLNEGPDPGPGPIACRWEGSAADGFPRTGCNLSVTFSTTGSRTLTLRATDPQGLSSTASVTINITPPPANLPPNINTFGPLSPSTPNYSGGFTWTTTFTAPASATDPEGNTPITYIWRATSYRPDNDSVVWRSNVVLSTSTTTGNLSWTPSTNNPSDLLVGFSSTAPGNACHNGQLVRLELVARDSLNNESTRSFAAIRIYRCTVD</sequence>
<feature type="domain" description="PKD/Chitinase" evidence="7">
    <location>
        <begin position="615"/>
        <end position="705"/>
    </location>
</feature>
<feature type="domain" description="PKD/Chitinase" evidence="7">
    <location>
        <begin position="510"/>
        <end position="610"/>
    </location>
</feature>
<evidence type="ECO:0000256" key="2">
    <source>
        <dbReference type="ARBA" id="ARBA00022670"/>
    </source>
</evidence>
<dbReference type="SUPFAM" id="SSF49299">
    <property type="entry name" value="PKD domain"/>
    <property type="match status" value="1"/>
</dbReference>
<dbReference type="GO" id="GO:0006508">
    <property type="term" value="P:proteolysis"/>
    <property type="evidence" value="ECO:0007669"/>
    <property type="project" value="UniProtKB-KW"/>
</dbReference>
<evidence type="ECO:0000256" key="5">
    <source>
        <dbReference type="PROSITE-ProRule" id="PRU01240"/>
    </source>
</evidence>
<feature type="active site" description="Charge relay system" evidence="5">
    <location>
        <position position="270"/>
    </location>
</feature>
<feature type="active site" description="Charge relay system" evidence="5">
    <location>
        <position position="460"/>
    </location>
</feature>
<evidence type="ECO:0000256" key="1">
    <source>
        <dbReference type="ARBA" id="ARBA00011073"/>
    </source>
</evidence>
<proteinExistence type="inferred from homology"/>
<reference evidence="8" key="1">
    <citation type="journal article" date="2020" name="mSystems">
        <title>Genome- and Community-Level Interaction Insights into Carbon Utilization and Element Cycling Functions of Hydrothermarchaeota in Hydrothermal Sediment.</title>
        <authorList>
            <person name="Zhou Z."/>
            <person name="Liu Y."/>
            <person name="Xu W."/>
            <person name="Pan J."/>
            <person name="Luo Z.H."/>
            <person name="Li M."/>
        </authorList>
    </citation>
    <scope>NUCLEOTIDE SEQUENCE [LARGE SCALE GENOMIC DNA]</scope>
    <source>
        <strain evidence="8">SpSt-524</strain>
    </source>
</reference>
<dbReference type="InterPro" id="IPR023828">
    <property type="entry name" value="Peptidase_S8_Ser-AS"/>
</dbReference>
<organism evidence="8">
    <name type="scientific">Meiothermus ruber</name>
    <dbReference type="NCBI Taxonomy" id="277"/>
    <lineage>
        <taxon>Bacteria</taxon>
        <taxon>Thermotogati</taxon>
        <taxon>Deinococcota</taxon>
        <taxon>Deinococci</taxon>
        <taxon>Thermales</taxon>
        <taxon>Thermaceae</taxon>
        <taxon>Meiothermus</taxon>
    </lineage>
</organism>
<dbReference type="PANTHER" id="PTHR43806">
    <property type="entry name" value="PEPTIDASE S8"/>
    <property type="match status" value="1"/>
</dbReference>
<feature type="signal peptide" evidence="6">
    <location>
        <begin position="1"/>
        <end position="17"/>
    </location>
</feature>
<dbReference type="SMART" id="SM00089">
    <property type="entry name" value="PKD"/>
    <property type="match status" value="2"/>
</dbReference>
<feature type="chain" id="PRO_5027602688" evidence="6">
    <location>
        <begin position="18"/>
        <end position="844"/>
    </location>
</feature>
<comment type="similarity">
    <text evidence="1 5">Belongs to the peptidase S8 family.</text>
</comment>
<dbReference type="PROSITE" id="PS51892">
    <property type="entry name" value="SUBTILASE"/>
    <property type="match status" value="1"/>
</dbReference>
<protein>
    <submittedName>
        <fullName evidence="8">PKD domain-containing protein</fullName>
    </submittedName>
</protein>
<evidence type="ECO:0000256" key="4">
    <source>
        <dbReference type="ARBA" id="ARBA00022825"/>
    </source>
</evidence>
<dbReference type="InterPro" id="IPR022409">
    <property type="entry name" value="PKD/Chitinase_dom"/>
</dbReference>
<dbReference type="Pfam" id="PF00082">
    <property type="entry name" value="Peptidase_S8"/>
    <property type="match status" value="1"/>
</dbReference>
<gene>
    <name evidence="8" type="ORF">ENS82_02135</name>
</gene>
<keyword evidence="2 5" id="KW-0645">Protease</keyword>
<name>A0A7C3I2C5_MEIRU</name>
<dbReference type="PANTHER" id="PTHR43806:SF11">
    <property type="entry name" value="CEREVISIN-RELATED"/>
    <property type="match status" value="1"/>
</dbReference>
<dbReference type="InterPro" id="IPR013783">
    <property type="entry name" value="Ig-like_fold"/>
</dbReference>
<dbReference type="InterPro" id="IPR000209">
    <property type="entry name" value="Peptidase_S8/S53_dom"/>
</dbReference>
<dbReference type="PROSITE" id="PS51257">
    <property type="entry name" value="PROKAR_LIPOPROTEIN"/>
    <property type="match status" value="1"/>
</dbReference>
<dbReference type="AlphaFoldDB" id="A0A7C3I2C5"/>
<dbReference type="CDD" id="cd11304">
    <property type="entry name" value="Cadherin_repeat"/>
    <property type="match status" value="1"/>
</dbReference>
<feature type="active site" description="Charge relay system" evidence="5">
    <location>
        <position position="234"/>
    </location>
</feature>
<dbReference type="InterPro" id="IPR050131">
    <property type="entry name" value="Peptidase_S8_subtilisin-like"/>
</dbReference>
<evidence type="ECO:0000256" key="6">
    <source>
        <dbReference type="SAM" id="SignalP"/>
    </source>
</evidence>
<dbReference type="InterPro" id="IPR036852">
    <property type="entry name" value="Peptidase_S8/S53_dom_sf"/>
</dbReference>
<accession>A0A7C3I2C5</accession>
<dbReference type="Gene3D" id="2.60.40.10">
    <property type="entry name" value="Immunoglobulins"/>
    <property type="match status" value="1"/>
</dbReference>
<evidence type="ECO:0000313" key="8">
    <source>
        <dbReference type="EMBL" id="HFG19504.1"/>
    </source>
</evidence>
<comment type="caution">
    <text evidence="8">The sequence shown here is derived from an EMBL/GenBank/DDBJ whole genome shotgun (WGS) entry which is preliminary data.</text>
</comment>
<keyword evidence="6" id="KW-0732">Signal</keyword>
<dbReference type="GO" id="GO:0004252">
    <property type="term" value="F:serine-type endopeptidase activity"/>
    <property type="evidence" value="ECO:0007669"/>
    <property type="project" value="UniProtKB-UniRule"/>
</dbReference>
<dbReference type="EMBL" id="DSWI01000008">
    <property type="protein sequence ID" value="HFG19504.1"/>
    <property type="molecule type" value="Genomic_DNA"/>
</dbReference>